<evidence type="ECO:0000313" key="6">
    <source>
        <dbReference type="Proteomes" id="UP001153076"/>
    </source>
</evidence>
<protein>
    <recommendedName>
        <fullName evidence="2">Protein TIFY</fullName>
    </recommendedName>
    <alternativeName>
        <fullName evidence="2">Jasmonate ZIM domain-containing protein</fullName>
    </alternativeName>
</protein>
<feature type="compositionally biased region" description="Polar residues" evidence="3">
    <location>
        <begin position="1"/>
        <end position="19"/>
    </location>
</feature>
<evidence type="ECO:0000313" key="5">
    <source>
        <dbReference type="EMBL" id="KAJ8441139.1"/>
    </source>
</evidence>
<evidence type="ECO:0000259" key="4">
    <source>
        <dbReference type="PROSITE" id="PS51320"/>
    </source>
</evidence>
<dbReference type="Pfam" id="PF06200">
    <property type="entry name" value="tify"/>
    <property type="match status" value="1"/>
</dbReference>
<dbReference type="GO" id="GO:0009611">
    <property type="term" value="P:response to wounding"/>
    <property type="evidence" value="ECO:0007669"/>
    <property type="project" value="UniProtKB-UniRule"/>
</dbReference>
<dbReference type="AlphaFoldDB" id="A0A9Q1KCT5"/>
<comment type="domain">
    <text evidence="2">The jas domain is required for interaction with COI1.</text>
</comment>
<feature type="region of interest" description="Disordered" evidence="3">
    <location>
        <begin position="1"/>
        <end position="31"/>
    </location>
</feature>
<gene>
    <name evidence="5" type="ORF">Cgig2_006968</name>
</gene>
<dbReference type="PROSITE" id="PS51320">
    <property type="entry name" value="TIFY"/>
    <property type="match status" value="1"/>
</dbReference>
<reference evidence="5" key="1">
    <citation type="submission" date="2022-04" db="EMBL/GenBank/DDBJ databases">
        <title>Carnegiea gigantea Genome sequencing and assembly v2.</title>
        <authorList>
            <person name="Copetti D."/>
            <person name="Sanderson M.J."/>
            <person name="Burquez A."/>
            <person name="Wojciechowski M.F."/>
        </authorList>
    </citation>
    <scope>NUCLEOTIDE SEQUENCE</scope>
    <source>
        <strain evidence="5">SGP5-SGP5p</strain>
        <tissue evidence="5">Aerial part</tissue>
    </source>
</reference>
<dbReference type="Proteomes" id="UP001153076">
    <property type="component" value="Unassembled WGS sequence"/>
</dbReference>
<name>A0A9Q1KCT5_9CARY</name>
<sequence length="243" mass="27070">MTTPTEAMQQPELTSSSAQAHGDLGLQSRRVEEEIAKKVTMSSLPKNMEKEDIDSASEGQGEYYLNSLNLFPLTRLSSKEESPKITANTRAKTTTASMTIFYAGKVLVFDDLPEDRAQEVISLATQGITKSTNPQTLIETQTQPQSLASPSNNNMVATHDKQDTVSQEAGGPSELPIARRTSLFRFIEKRKDRVASAAPYQIHNNSSTGMVKSNPRRYNAVMRNLCQQHQEKQKQKRLLELKL</sequence>
<comment type="function">
    <text evidence="2">Repressor of jasmonate responses.</text>
</comment>
<keyword evidence="2" id="KW-1184">Jasmonic acid signaling pathway</keyword>
<evidence type="ECO:0000256" key="3">
    <source>
        <dbReference type="SAM" id="MobiDB-lite"/>
    </source>
</evidence>
<dbReference type="GO" id="GO:0031347">
    <property type="term" value="P:regulation of defense response"/>
    <property type="evidence" value="ECO:0007669"/>
    <property type="project" value="UniProtKB-UniRule"/>
</dbReference>
<dbReference type="EMBL" id="JAKOGI010000175">
    <property type="protein sequence ID" value="KAJ8441139.1"/>
    <property type="molecule type" value="Genomic_DNA"/>
</dbReference>
<dbReference type="SMART" id="SM00979">
    <property type="entry name" value="TIFY"/>
    <property type="match status" value="1"/>
</dbReference>
<dbReference type="Pfam" id="PF09425">
    <property type="entry name" value="Jas_motif"/>
    <property type="match status" value="1"/>
</dbReference>
<comment type="caution">
    <text evidence="5">The sequence shown here is derived from an EMBL/GenBank/DDBJ whole genome shotgun (WGS) entry which is preliminary data.</text>
</comment>
<dbReference type="GO" id="GO:0005634">
    <property type="term" value="C:nucleus"/>
    <property type="evidence" value="ECO:0007669"/>
    <property type="project" value="UniProtKB-SubCell"/>
</dbReference>
<evidence type="ECO:0000256" key="2">
    <source>
        <dbReference type="RuleBase" id="RU369065"/>
    </source>
</evidence>
<feature type="domain" description="Tify" evidence="4">
    <location>
        <begin position="91"/>
        <end position="126"/>
    </location>
</feature>
<proteinExistence type="inferred from homology"/>
<dbReference type="PANTHER" id="PTHR33077:SF140">
    <property type="entry name" value="PROTEIN TIFY 10B"/>
    <property type="match status" value="1"/>
</dbReference>
<dbReference type="GO" id="GO:2000022">
    <property type="term" value="P:regulation of jasmonic acid mediated signaling pathway"/>
    <property type="evidence" value="ECO:0007669"/>
    <property type="project" value="UniProtKB-UniRule"/>
</dbReference>
<keyword evidence="6" id="KW-1185">Reference proteome</keyword>
<evidence type="ECO:0000256" key="1">
    <source>
        <dbReference type="ARBA" id="ARBA00008614"/>
    </source>
</evidence>
<organism evidence="5 6">
    <name type="scientific">Carnegiea gigantea</name>
    <dbReference type="NCBI Taxonomy" id="171969"/>
    <lineage>
        <taxon>Eukaryota</taxon>
        <taxon>Viridiplantae</taxon>
        <taxon>Streptophyta</taxon>
        <taxon>Embryophyta</taxon>
        <taxon>Tracheophyta</taxon>
        <taxon>Spermatophyta</taxon>
        <taxon>Magnoliopsida</taxon>
        <taxon>eudicotyledons</taxon>
        <taxon>Gunneridae</taxon>
        <taxon>Pentapetalae</taxon>
        <taxon>Caryophyllales</taxon>
        <taxon>Cactineae</taxon>
        <taxon>Cactaceae</taxon>
        <taxon>Cactoideae</taxon>
        <taxon>Echinocereeae</taxon>
        <taxon>Carnegiea</taxon>
    </lineage>
</organism>
<dbReference type="PANTHER" id="PTHR33077">
    <property type="entry name" value="PROTEIN TIFY 4A-RELATED-RELATED"/>
    <property type="match status" value="1"/>
</dbReference>
<dbReference type="InterPro" id="IPR018467">
    <property type="entry name" value="CCT_CS"/>
</dbReference>
<dbReference type="InterPro" id="IPR010399">
    <property type="entry name" value="Tify_dom"/>
</dbReference>
<feature type="region of interest" description="Disordered" evidence="3">
    <location>
        <begin position="132"/>
        <end position="173"/>
    </location>
</feature>
<keyword evidence="2" id="KW-0539">Nucleus</keyword>
<comment type="similarity">
    <text evidence="1 2">Belongs to the TIFY/JAZ family.</text>
</comment>
<dbReference type="InterPro" id="IPR040390">
    <property type="entry name" value="TIFY/JAZ"/>
</dbReference>
<comment type="subcellular location">
    <subcellularLocation>
        <location evidence="2">Nucleus</location>
    </subcellularLocation>
</comment>
<feature type="compositionally biased region" description="Polar residues" evidence="3">
    <location>
        <begin position="132"/>
        <end position="156"/>
    </location>
</feature>
<dbReference type="OrthoDB" id="1937734at2759"/>
<accession>A0A9Q1KCT5</accession>